<evidence type="ECO:0000256" key="3">
    <source>
        <dbReference type="ARBA" id="ARBA00022679"/>
    </source>
</evidence>
<keyword evidence="2" id="KW-0489">Methyltransferase</keyword>
<protein>
    <submittedName>
        <fullName evidence="5">Methyltransf_11 domain-containing protein</fullName>
    </submittedName>
</protein>
<dbReference type="InterPro" id="IPR025714">
    <property type="entry name" value="Methyltranfer_dom"/>
</dbReference>
<name>A0A8S9ZZ44_9BILA</name>
<dbReference type="InterPro" id="IPR051419">
    <property type="entry name" value="Lys/N-term_MeTrsfase_sf"/>
</dbReference>
<dbReference type="Proteomes" id="UP000605970">
    <property type="component" value="Unassembled WGS sequence"/>
</dbReference>
<dbReference type="SUPFAM" id="SSF53335">
    <property type="entry name" value="S-adenosyl-L-methionine-dependent methyltransferases"/>
    <property type="match status" value="2"/>
</dbReference>
<reference evidence="5" key="1">
    <citation type="journal article" date="2020" name="Ecol. Evol.">
        <title>Genome structure and content of the rice root-knot nematode (Meloidogyne graminicola).</title>
        <authorList>
            <person name="Phan N.T."/>
            <person name="Danchin E.G.J."/>
            <person name="Klopp C."/>
            <person name="Perfus-Barbeoch L."/>
            <person name="Kozlowski D.K."/>
            <person name="Koutsovoulos G.D."/>
            <person name="Lopez-Roques C."/>
            <person name="Bouchez O."/>
            <person name="Zahm M."/>
            <person name="Besnard G."/>
            <person name="Bellafiore S."/>
        </authorList>
    </citation>
    <scope>NUCLEOTIDE SEQUENCE</scope>
    <source>
        <strain evidence="5">VN-18</strain>
    </source>
</reference>
<evidence type="ECO:0000259" key="4">
    <source>
        <dbReference type="Pfam" id="PF13847"/>
    </source>
</evidence>
<dbReference type="GO" id="GO:0008168">
    <property type="term" value="F:methyltransferase activity"/>
    <property type="evidence" value="ECO:0007669"/>
    <property type="project" value="UniProtKB-KW"/>
</dbReference>
<dbReference type="EMBL" id="JABEBT010000011">
    <property type="protein sequence ID" value="KAF7638540.1"/>
    <property type="molecule type" value="Genomic_DNA"/>
</dbReference>
<dbReference type="CDD" id="cd02440">
    <property type="entry name" value="AdoMet_MTases"/>
    <property type="match status" value="1"/>
</dbReference>
<dbReference type="Pfam" id="PF01564">
    <property type="entry name" value="Spermine_synth"/>
    <property type="match status" value="1"/>
</dbReference>
<dbReference type="GO" id="GO:0032259">
    <property type="term" value="P:methylation"/>
    <property type="evidence" value="ECO:0007669"/>
    <property type="project" value="UniProtKB-KW"/>
</dbReference>
<dbReference type="Gene3D" id="3.40.50.150">
    <property type="entry name" value="Vaccinia Virus protein VP39"/>
    <property type="match status" value="2"/>
</dbReference>
<dbReference type="AlphaFoldDB" id="A0A8S9ZZ44"/>
<sequence length="664" mass="77198">MVIIIPKSEKEFTDLSYWKKFFKYNSSFEWYGDYSKLGAIFEKYIKSKDFILQIGCGNSSLADDLYDNGFRNILSIDTDSNVIDKQNKKNKIKRPTLIFKNYSATNIELENSSVNVIIDKGTLDALLPSNYSENEYNLVDSIFKEIDRCLAPFGRYIIVTLAQDHIIQRLINYFDKNQFMIRFQKCFQSGKEFVMPVFVIVITKFKIPLPQRRPFEYLNGIELSPEFIETFEKLQERIKSEQQLCWFKSYISKGPIEESSVKICITNGQERYELFIIDDCNQKRLTKYGVFIVPLGRENDWIFVTTKGRQILRMNCQLHRLVMVKLFRGQEYSSLDSIQNELNNIVLDFMPKDCINQKINYLSLGSTNVSETIETGISKINGQWTVEHIIANELTFRRLIFLESSNLVQSEVEVKKIKETKDNNKEWKIDWLTNPFSCYHKNMTLAFNFLFDEKGNNIFLEDILNSKLQIAVLGLGGGIIVKVFHDIFINSFFTGVELDEEVVEIASKHFEFPINSKRINVVICDAINFIKESAEKDDKFDIIFVDLSSQINPEGLYCPPPQFVKEDALILLNKSIKNGGVLAFNLVTRDEEISVDVKKKIKSIFTSVYCVKGDEDVNEIVICTQSPQNVIEKMIKEIKNHHFSSNICNWLRECMNRMEKIEKF</sequence>
<keyword evidence="3" id="KW-0808">Transferase</keyword>
<feature type="domain" description="Methyltransferase" evidence="4">
    <location>
        <begin position="46"/>
        <end position="180"/>
    </location>
</feature>
<comment type="similarity">
    <text evidence="1">Belongs to the methyltransferase superfamily.</text>
</comment>
<dbReference type="Pfam" id="PF13847">
    <property type="entry name" value="Methyltransf_31"/>
    <property type="match status" value="1"/>
</dbReference>
<evidence type="ECO:0000313" key="6">
    <source>
        <dbReference type="Proteomes" id="UP000605970"/>
    </source>
</evidence>
<comment type="caution">
    <text evidence="5">The sequence shown here is derived from an EMBL/GenBank/DDBJ whole genome shotgun (WGS) entry which is preliminary data.</text>
</comment>
<dbReference type="PANTHER" id="PTHR12176:SF59">
    <property type="entry name" value="METHYLTRANSFERASE DOMAIN-CONTAINING PROTEIN-RELATED"/>
    <property type="match status" value="1"/>
</dbReference>
<organism evidence="5 6">
    <name type="scientific">Meloidogyne graminicola</name>
    <dbReference type="NCBI Taxonomy" id="189291"/>
    <lineage>
        <taxon>Eukaryota</taxon>
        <taxon>Metazoa</taxon>
        <taxon>Ecdysozoa</taxon>
        <taxon>Nematoda</taxon>
        <taxon>Chromadorea</taxon>
        <taxon>Rhabditida</taxon>
        <taxon>Tylenchina</taxon>
        <taxon>Tylenchomorpha</taxon>
        <taxon>Tylenchoidea</taxon>
        <taxon>Meloidogynidae</taxon>
        <taxon>Meloidogyninae</taxon>
        <taxon>Meloidogyne</taxon>
    </lineage>
</organism>
<gene>
    <name evidence="5" type="ORF">Mgra_00001917</name>
</gene>
<evidence type="ECO:0000256" key="2">
    <source>
        <dbReference type="ARBA" id="ARBA00022603"/>
    </source>
</evidence>
<dbReference type="InterPro" id="IPR029063">
    <property type="entry name" value="SAM-dependent_MTases_sf"/>
</dbReference>
<evidence type="ECO:0000313" key="5">
    <source>
        <dbReference type="EMBL" id="KAF7638540.1"/>
    </source>
</evidence>
<evidence type="ECO:0000256" key="1">
    <source>
        <dbReference type="ARBA" id="ARBA00008361"/>
    </source>
</evidence>
<feature type="non-terminal residue" evidence="5">
    <location>
        <position position="664"/>
    </location>
</feature>
<dbReference type="OrthoDB" id="411785at2759"/>
<proteinExistence type="inferred from homology"/>
<accession>A0A8S9ZZ44</accession>
<dbReference type="PANTHER" id="PTHR12176">
    <property type="entry name" value="SAM-DEPENDENT METHYLTRANSFERASE SUPERFAMILY PROTEIN"/>
    <property type="match status" value="1"/>
</dbReference>
<keyword evidence="6" id="KW-1185">Reference proteome</keyword>